<keyword evidence="8" id="KW-1185">Reference proteome</keyword>
<dbReference type="AlphaFoldDB" id="A0A5C4JU73"/>
<keyword evidence="4 6" id="KW-1133">Transmembrane helix</keyword>
<evidence type="ECO:0000256" key="3">
    <source>
        <dbReference type="ARBA" id="ARBA00022692"/>
    </source>
</evidence>
<reference evidence="7 8" key="1">
    <citation type="submission" date="2019-05" db="EMBL/GenBank/DDBJ databases">
        <authorList>
            <person name="Lee S.D."/>
        </authorList>
    </citation>
    <scope>NUCLEOTIDE SEQUENCE [LARGE SCALE GENOMIC DNA]</scope>
    <source>
        <strain evidence="7 8">GH2-6</strain>
    </source>
</reference>
<name>A0A5C4JU73_9HYPH</name>
<dbReference type="InterPro" id="IPR051461">
    <property type="entry name" value="UPF0750_membrane"/>
</dbReference>
<evidence type="ECO:0000256" key="2">
    <source>
        <dbReference type="ARBA" id="ARBA00022475"/>
    </source>
</evidence>
<organism evidence="7 8">
    <name type="scientific">Martelella lutilitoris</name>
    <dbReference type="NCBI Taxonomy" id="2583532"/>
    <lineage>
        <taxon>Bacteria</taxon>
        <taxon>Pseudomonadati</taxon>
        <taxon>Pseudomonadota</taxon>
        <taxon>Alphaproteobacteria</taxon>
        <taxon>Hyphomicrobiales</taxon>
        <taxon>Aurantimonadaceae</taxon>
        <taxon>Martelella</taxon>
    </lineage>
</organism>
<dbReference type="PANTHER" id="PTHR33545:SF5">
    <property type="entry name" value="UPF0750 MEMBRANE PROTEIN YITT"/>
    <property type="match status" value="1"/>
</dbReference>
<feature type="transmembrane region" description="Helical" evidence="6">
    <location>
        <begin position="72"/>
        <end position="98"/>
    </location>
</feature>
<dbReference type="InterPro" id="IPR003740">
    <property type="entry name" value="YitT"/>
</dbReference>
<evidence type="ECO:0000313" key="7">
    <source>
        <dbReference type="EMBL" id="TNB48926.1"/>
    </source>
</evidence>
<dbReference type="PANTHER" id="PTHR33545">
    <property type="entry name" value="UPF0750 MEMBRANE PROTEIN YITT-RELATED"/>
    <property type="match status" value="1"/>
</dbReference>
<dbReference type="EMBL" id="VCLB01000003">
    <property type="protein sequence ID" value="TNB48926.1"/>
    <property type="molecule type" value="Genomic_DNA"/>
</dbReference>
<accession>A0A5C4JU73</accession>
<feature type="transmembrane region" description="Helical" evidence="6">
    <location>
        <begin position="104"/>
        <end position="126"/>
    </location>
</feature>
<dbReference type="Proteomes" id="UP000307874">
    <property type="component" value="Unassembled WGS sequence"/>
</dbReference>
<comment type="caution">
    <text evidence="7">The sequence shown here is derived from an EMBL/GenBank/DDBJ whole genome shotgun (WGS) entry which is preliminary data.</text>
</comment>
<evidence type="ECO:0000256" key="1">
    <source>
        <dbReference type="ARBA" id="ARBA00004651"/>
    </source>
</evidence>
<dbReference type="GO" id="GO:0005886">
    <property type="term" value="C:plasma membrane"/>
    <property type="evidence" value="ECO:0007669"/>
    <property type="project" value="UniProtKB-SubCell"/>
</dbReference>
<evidence type="ECO:0000256" key="5">
    <source>
        <dbReference type="ARBA" id="ARBA00023136"/>
    </source>
</evidence>
<feature type="transmembrane region" description="Helical" evidence="6">
    <location>
        <begin position="138"/>
        <end position="171"/>
    </location>
</feature>
<keyword evidence="5 6" id="KW-0472">Membrane</keyword>
<proteinExistence type="predicted"/>
<sequence length="230" mass="24485">MSFRGRPLSGLLFQPDDGHVSENRFLRNILNSTSESHSVLEDVQGIVTGAMLASLGVLVLKAGGLLTGGTAGLAFLLVYSTGIGFGLAFFAVNLPFYYFAWKRLGLAFTLKTFIAVGLTSVLTGIIPQFLTIGETHPLAAGLFGGALVGTALLIFFRHSASLGGFGILALFLQDRFGFKAGYVQLGLDGMVLVLSFFVATPFIIACSIAGALVINLILAFNHRRDRYIAM</sequence>
<reference evidence="7 8" key="2">
    <citation type="submission" date="2019-06" db="EMBL/GenBank/DDBJ databases">
        <title>Martelella lutilitoris sp. nov., isolated from a tidal mudflat.</title>
        <authorList>
            <person name="Kim Y.-J."/>
        </authorList>
    </citation>
    <scope>NUCLEOTIDE SEQUENCE [LARGE SCALE GENOMIC DNA]</scope>
    <source>
        <strain evidence="7 8">GH2-6</strain>
    </source>
</reference>
<dbReference type="OrthoDB" id="3296441at2"/>
<keyword evidence="2" id="KW-1003">Cell membrane</keyword>
<evidence type="ECO:0000256" key="6">
    <source>
        <dbReference type="SAM" id="Phobius"/>
    </source>
</evidence>
<protein>
    <submittedName>
        <fullName evidence="7">YitT family protein</fullName>
    </submittedName>
</protein>
<evidence type="ECO:0000256" key="4">
    <source>
        <dbReference type="ARBA" id="ARBA00022989"/>
    </source>
</evidence>
<evidence type="ECO:0000313" key="8">
    <source>
        <dbReference type="Proteomes" id="UP000307874"/>
    </source>
</evidence>
<feature type="transmembrane region" description="Helical" evidence="6">
    <location>
        <begin position="191"/>
        <end position="220"/>
    </location>
</feature>
<comment type="subcellular location">
    <subcellularLocation>
        <location evidence="1">Cell membrane</location>
        <topology evidence="1">Multi-pass membrane protein</topology>
    </subcellularLocation>
</comment>
<keyword evidence="3 6" id="KW-0812">Transmembrane</keyword>
<feature type="transmembrane region" description="Helical" evidence="6">
    <location>
        <begin position="43"/>
        <end position="60"/>
    </location>
</feature>
<gene>
    <name evidence="7" type="ORF">FF124_05860</name>
</gene>
<dbReference type="Pfam" id="PF02588">
    <property type="entry name" value="YitT_membrane"/>
    <property type="match status" value="1"/>
</dbReference>